<name>A0A1F5G0D1_9BACT</name>
<evidence type="ECO:0000313" key="1">
    <source>
        <dbReference type="EMBL" id="OGD85321.1"/>
    </source>
</evidence>
<dbReference type="AlphaFoldDB" id="A0A1F5G0D1"/>
<dbReference type="SUPFAM" id="SSF52499">
    <property type="entry name" value="Isochorismatase-like hydrolases"/>
    <property type="match status" value="1"/>
</dbReference>
<dbReference type="InterPro" id="IPR036380">
    <property type="entry name" value="Isochorismatase-like_sf"/>
</dbReference>
<protein>
    <submittedName>
        <fullName evidence="1">Uncharacterized protein</fullName>
    </submittedName>
</protein>
<dbReference type="Gene3D" id="3.40.50.850">
    <property type="entry name" value="Isochorismatase-like"/>
    <property type="match status" value="1"/>
</dbReference>
<dbReference type="Proteomes" id="UP000177069">
    <property type="component" value="Unassembled WGS sequence"/>
</dbReference>
<proteinExistence type="predicted"/>
<organism evidence="1 2">
    <name type="scientific">Candidatus Curtissbacteria bacterium RIFCSPHIGHO2_01_FULL_41_13</name>
    <dbReference type="NCBI Taxonomy" id="1797745"/>
    <lineage>
        <taxon>Bacteria</taxon>
        <taxon>Candidatus Curtissiibacteriota</taxon>
    </lineage>
</organism>
<dbReference type="EMBL" id="MFBA01000030">
    <property type="protein sequence ID" value="OGD85321.1"/>
    <property type="molecule type" value="Genomic_DNA"/>
</dbReference>
<evidence type="ECO:0000313" key="2">
    <source>
        <dbReference type="Proteomes" id="UP000177069"/>
    </source>
</evidence>
<reference evidence="1 2" key="1">
    <citation type="journal article" date="2016" name="Nat. Commun.">
        <title>Thousands of microbial genomes shed light on interconnected biogeochemical processes in an aquifer system.</title>
        <authorList>
            <person name="Anantharaman K."/>
            <person name="Brown C.T."/>
            <person name="Hug L.A."/>
            <person name="Sharon I."/>
            <person name="Castelle C.J."/>
            <person name="Probst A.J."/>
            <person name="Thomas B.C."/>
            <person name="Singh A."/>
            <person name="Wilkins M.J."/>
            <person name="Karaoz U."/>
            <person name="Brodie E.L."/>
            <person name="Williams K.H."/>
            <person name="Hubbard S.S."/>
            <person name="Banfield J.F."/>
        </authorList>
    </citation>
    <scope>NUCLEOTIDE SEQUENCE [LARGE SCALE GENOMIC DNA]</scope>
</reference>
<comment type="caution">
    <text evidence="1">The sequence shown here is derived from an EMBL/GenBank/DDBJ whole genome shotgun (WGS) entry which is preliminary data.</text>
</comment>
<gene>
    <name evidence="1" type="ORF">A2696_02510</name>
</gene>
<accession>A0A1F5G0D1</accession>
<sequence length="200" mass="22839">MERKHSFIAVDIQNDFASEGGQWYTPKPAVDFMKKVLFPYLREKGIKINEIISDYRQPRPGDRGDGCHPGEWGYESLVPDDIRKSQWIKCMNSPIWTRDNIGDANREPGLPHPDPNGFGQWLEENVGSPEKTTPVLIGLTADCCVLSTGQELNWRGYYPLILREAVDHASGKIEDRDKVLDNPVSNWAKTVDWEELKQEL</sequence>